<keyword evidence="4" id="KW-1003">Cell membrane</keyword>
<dbReference type="InterPro" id="IPR003594">
    <property type="entry name" value="HATPase_dom"/>
</dbReference>
<comment type="catalytic activity">
    <reaction evidence="1">
        <text>ATP + protein L-histidine = ADP + protein N-phospho-L-histidine.</text>
        <dbReference type="EC" id="2.7.13.3"/>
    </reaction>
</comment>
<keyword evidence="5" id="KW-0808">Transferase</keyword>
<dbReference type="SMART" id="SM00387">
    <property type="entry name" value="HATPase_c"/>
    <property type="match status" value="1"/>
</dbReference>
<evidence type="ECO:0000256" key="7">
    <source>
        <dbReference type="ARBA" id="ARBA00022777"/>
    </source>
</evidence>
<keyword evidence="6 11" id="KW-0812">Transmembrane</keyword>
<comment type="subcellular location">
    <subcellularLocation>
        <location evidence="2">Cell membrane</location>
        <topology evidence="2">Multi-pass membrane protein</topology>
    </subcellularLocation>
</comment>
<dbReference type="EC" id="2.7.13.3" evidence="3"/>
<evidence type="ECO:0000313" key="14">
    <source>
        <dbReference type="Proteomes" id="UP000724672"/>
    </source>
</evidence>
<feature type="transmembrane region" description="Helical" evidence="11">
    <location>
        <begin position="16"/>
        <end position="35"/>
    </location>
</feature>
<dbReference type="Proteomes" id="UP000724672">
    <property type="component" value="Unassembled WGS sequence"/>
</dbReference>
<keyword evidence="10 11" id="KW-0472">Membrane</keyword>
<evidence type="ECO:0000256" key="2">
    <source>
        <dbReference type="ARBA" id="ARBA00004651"/>
    </source>
</evidence>
<dbReference type="InterPro" id="IPR005467">
    <property type="entry name" value="His_kinase_dom"/>
</dbReference>
<proteinExistence type="predicted"/>
<organism evidence="13 14">
    <name type="scientific">Anaeromonas frigoriresistens</name>
    <dbReference type="NCBI Taxonomy" id="2683708"/>
    <lineage>
        <taxon>Bacteria</taxon>
        <taxon>Bacillati</taxon>
        <taxon>Bacillota</taxon>
        <taxon>Tissierellia</taxon>
        <taxon>Tissierellales</taxon>
        <taxon>Thermohalobacteraceae</taxon>
        <taxon>Anaeromonas</taxon>
    </lineage>
</organism>
<dbReference type="Pfam" id="PF02518">
    <property type="entry name" value="HATPase_c"/>
    <property type="match status" value="1"/>
</dbReference>
<keyword evidence="7 13" id="KW-0418">Kinase</keyword>
<dbReference type="PROSITE" id="PS50109">
    <property type="entry name" value="HIS_KIN"/>
    <property type="match status" value="1"/>
</dbReference>
<feature type="domain" description="Histidine kinase" evidence="12">
    <location>
        <begin position="122"/>
        <end position="335"/>
    </location>
</feature>
<accession>A0A942Z7Q6</accession>
<evidence type="ECO:0000256" key="3">
    <source>
        <dbReference type="ARBA" id="ARBA00012438"/>
    </source>
</evidence>
<evidence type="ECO:0000256" key="9">
    <source>
        <dbReference type="ARBA" id="ARBA00023012"/>
    </source>
</evidence>
<dbReference type="PRINTS" id="PR00344">
    <property type="entry name" value="BCTRLSENSOR"/>
</dbReference>
<protein>
    <recommendedName>
        <fullName evidence="3">histidine kinase</fullName>
        <ecNumber evidence="3">2.7.13.3</ecNumber>
    </recommendedName>
</protein>
<dbReference type="PANTHER" id="PTHR45453:SF2">
    <property type="entry name" value="HISTIDINE KINASE"/>
    <property type="match status" value="1"/>
</dbReference>
<dbReference type="GO" id="GO:0005886">
    <property type="term" value="C:plasma membrane"/>
    <property type="evidence" value="ECO:0007669"/>
    <property type="project" value="UniProtKB-SubCell"/>
</dbReference>
<evidence type="ECO:0000259" key="12">
    <source>
        <dbReference type="PROSITE" id="PS50109"/>
    </source>
</evidence>
<dbReference type="InterPro" id="IPR036890">
    <property type="entry name" value="HATPase_C_sf"/>
</dbReference>
<evidence type="ECO:0000256" key="1">
    <source>
        <dbReference type="ARBA" id="ARBA00000085"/>
    </source>
</evidence>
<dbReference type="InterPro" id="IPR004358">
    <property type="entry name" value="Sig_transdc_His_kin-like_C"/>
</dbReference>
<dbReference type="RefSeq" id="WP_203366880.1">
    <property type="nucleotide sequence ID" value="NZ_WSFT01000039.1"/>
</dbReference>
<evidence type="ECO:0000256" key="8">
    <source>
        <dbReference type="ARBA" id="ARBA00022989"/>
    </source>
</evidence>
<dbReference type="Gene3D" id="3.30.565.10">
    <property type="entry name" value="Histidine kinase-like ATPase, C-terminal domain"/>
    <property type="match status" value="1"/>
</dbReference>
<dbReference type="EMBL" id="WSFT01000039">
    <property type="protein sequence ID" value="MBS4538957.1"/>
    <property type="molecule type" value="Genomic_DNA"/>
</dbReference>
<keyword evidence="8 11" id="KW-1133">Transmembrane helix</keyword>
<dbReference type="InterPro" id="IPR050351">
    <property type="entry name" value="BphY/WalK/GraS-like"/>
</dbReference>
<sequence length="337" mass="39294">MSLMELIIKVLRRKSIELIVLLINALLIVLFYNLLYENNEVVYPLMLSGFVILTYFIIATIRYRGFLEKLKESIVSPDYNNVDVNSNEKEILYTISDIHQNYLKEIHTLKQSINDKDNLFSQWIHNMKTSITVISLACEKSTPYTKDNKYIDDIKEENNILKKNLEEALNVLRLEDFSRDYITSSCNLRELVNDVVNNKKRDFIYKGVFPKVDIHERTYVYTDKKWCGYMLDQIISNAIKYSKNAKANKIEIYEKNNIDTIELFIKDEGVGITKEDLSRVFDPFFTGVNGRKERSATGIGLYMVRSIAKKLEHSVEIESEIGVGTQVKIIFNKQDIY</sequence>
<gene>
    <name evidence="13" type="ORF">GOQ27_10810</name>
</gene>
<evidence type="ECO:0000256" key="10">
    <source>
        <dbReference type="ARBA" id="ARBA00023136"/>
    </source>
</evidence>
<feature type="transmembrane region" description="Helical" evidence="11">
    <location>
        <begin position="41"/>
        <end position="61"/>
    </location>
</feature>
<name>A0A942Z7Q6_9FIRM</name>
<dbReference type="SUPFAM" id="SSF55874">
    <property type="entry name" value="ATPase domain of HSP90 chaperone/DNA topoisomerase II/histidine kinase"/>
    <property type="match status" value="1"/>
</dbReference>
<dbReference type="AlphaFoldDB" id="A0A942Z7Q6"/>
<dbReference type="GO" id="GO:0004721">
    <property type="term" value="F:phosphoprotein phosphatase activity"/>
    <property type="evidence" value="ECO:0007669"/>
    <property type="project" value="TreeGrafter"/>
</dbReference>
<evidence type="ECO:0000256" key="11">
    <source>
        <dbReference type="SAM" id="Phobius"/>
    </source>
</evidence>
<dbReference type="GO" id="GO:0000155">
    <property type="term" value="F:phosphorelay sensor kinase activity"/>
    <property type="evidence" value="ECO:0007669"/>
    <property type="project" value="TreeGrafter"/>
</dbReference>
<dbReference type="PANTHER" id="PTHR45453">
    <property type="entry name" value="PHOSPHATE REGULON SENSOR PROTEIN PHOR"/>
    <property type="match status" value="1"/>
</dbReference>
<evidence type="ECO:0000313" key="13">
    <source>
        <dbReference type="EMBL" id="MBS4538957.1"/>
    </source>
</evidence>
<dbReference type="GO" id="GO:0016036">
    <property type="term" value="P:cellular response to phosphate starvation"/>
    <property type="evidence" value="ECO:0007669"/>
    <property type="project" value="TreeGrafter"/>
</dbReference>
<evidence type="ECO:0000256" key="5">
    <source>
        <dbReference type="ARBA" id="ARBA00022679"/>
    </source>
</evidence>
<evidence type="ECO:0000256" key="4">
    <source>
        <dbReference type="ARBA" id="ARBA00022475"/>
    </source>
</evidence>
<reference evidence="13" key="1">
    <citation type="submission" date="2019-12" db="EMBL/GenBank/DDBJ databases">
        <title>Clostridiaceae gen. nov. sp. nov., isolated from sediment in Xinjiang, China.</title>
        <authorList>
            <person name="Zhang R."/>
        </authorList>
    </citation>
    <scope>NUCLEOTIDE SEQUENCE</scope>
    <source>
        <strain evidence="13">D2Q-11</strain>
    </source>
</reference>
<keyword evidence="14" id="KW-1185">Reference proteome</keyword>
<keyword evidence="9" id="KW-0902">Two-component regulatory system</keyword>
<comment type="caution">
    <text evidence="13">The sequence shown here is derived from an EMBL/GenBank/DDBJ whole genome shotgun (WGS) entry which is preliminary data.</text>
</comment>
<evidence type="ECO:0000256" key="6">
    <source>
        <dbReference type="ARBA" id="ARBA00022692"/>
    </source>
</evidence>